<dbReference type="EMBL" id="BMYM01000002">
    <property type="protein sequence ID" value="GHD36161.1"/>
    <property type="molecule type" value="Genomic_DNA"/>
</dbReference>
<keyword evidence="10" id="KW-1185">Reference proteome</keyword>
<reference evidence="9" key="2">
    <citation type="submission" date="2020-09" db="EMBL/GenBank/DDBJ databases">
        <authorList>
            <person name="Sun Q."/>
            <person name="Kim S."/>
        </authorList>
    </citation>
    <scope>NUCLEOTIDE SEQUENCE</scope>
    <source>
        <strain evidence="9">KCTC 23430</strain>
    </source>
</reference>
<dbReference type="PANTHER" id="PTHR21624:SF1">
    <property type="entry name" value="ALKYLGLYCEROL MONOOXYGENASE"/>
    <property type="match status" value="1"/>
</dbReference>
<feature type="transmembrane region" description="Helical" evidence="7">
    <location>
        <begin position="46"/>
        <end position="73"/>
    </location>
</feature>
<dbReference type="InterPro" id="IPR006694">
    <property type="entry name" value="Fatty_acid_hydroxylase"/>
</dbReference>
<dbReference type="Pfam" id="PF04116">
    <property type="entry name" value="FA_hydroxylase"/>
    <property type="match status" value="1"/>
</dbReference>
<keyword evidence="4" id="KW-0560">Oxidoreductase</keyword>
<keyword evidence="6 7" id="KW-0472">Membrane</keyword>
<dbReference type="GO" id="GO:0005506">
    <property type="term" value="F:iron ion binding"/>
    <property type="evidence" value="ECO:0007669"/>
    <property type="project" value="InterPro"/>
</dbReference>
<organism evidence="9 10">
    <name type="scientific">Parahalioglobus pacificus</name>
    <dbReference type="NCBI Taxonomy" id="930806"/>
    <lineage>
        <taxon>Bacteria</taxon>
        <taxon>Pseudomonadati</taxon>
        <taxon>Pseudomonadota</taxon>
        <taxon>Gammaproteobacteria</taxon>
        <taxon>Cellvibrionales</taxon>
        <taxon>Halieaceae</taxon>
        <taxon>Parahalioglobus</taxon>
    </lineage>
</organism>
<accession>A0A918XKE1</accession>
<sequence length="292" mass="33374">MEPTLDTSGTVTLYALGLPLVLALIMIETLVLQWRRKPYYNRGDTLCSLGLLAGNIVINTVIKGGTLGLYLYLYQFRAVDIGSILPTWAVWLLSFAAIDFVFYWFHRLSHRVRVLWTIHMSHHSSEEMNFVVAFRQPWLAPIVKVPFFAALPLVGFDPTITMVAGVAATLWGVVGHTRIVGKLWWPIEWLFNTPSHHRVHHGSNAQYIDKNYGNLFIIWDRMFGTFEEEKELVVYGLRHNVDTFNPARITLMDYQALWHKLRGARSPGEVLDYCFGPPDWEPQQAAGTTVKS</sequence>
<dbReference type="GO" id="GO:0006643">
    <property type="term" value="P:membrane lipid metabolic process"/>
    <property type="evidence" value="ECO:0007669"/>
    <property type="project" value="TreeGrafter"/>
</dbReference>
<gene>
    <name evidence="9" type="ORF">GCM10007053_24240</name>
</gene>
<name>A0A918XKE1_9GAMM</name>
<dbReference type="GO" id="GO:0016020">
    <property type="term" value="C:membrane"/>
    <property type="evidence" value="ECO:0007669"/>
    <property type="project" value="GOC"/>
</dbReference>
<dbReference type="RefSeq" id="WP_189478044.1">
    <property type="nucleotide sequence ID" value="NZ_BMYM01000002.1"/>
</dbReference>
<comment type="subcellular location">
    <subcellularLocation>
        <location evidence="1">Endomembrane system</location>
        <topology evidence="1">Multi-pass membrane protein</topology>
    </subcellularLocation>
</comment>
<evidence type="ECO:0000256" key="2">
    <source>
        <dbReference type="ARBA" id="ARBA00022692"/>
    </source>
</evidence>
<evidence type="ECO:0000256" key="5">
    <source>
        <dbReference type="ARBA" id="ARBA00023098"/>
    </source>
</evidence>
<evidence type="ECO:0000256" key="6">
    <source>
        <dbReference type="ARBA" id="ARBA00023136"/>
    </source>
</evidence>
<dbReference type="GO" id="GO:0012505">
    <property type="term" value="C:endomembrane system"/>
    <property type="evidence" value="ECO:0007669"/>
    <property type="project" value="UniProtKB-SubCell"/>
</dbReference>
<feature type="transmembrane region" description="Helical" evidence="7">
    <location>
        <begin position="85"/>
        <end position="105"/>
    </location>
</feature>
<dbReference type="AlphaFoldDB" id="A0A918XKE1"/>
<reference evidence="9" key="1">
    <citation type="journal article" date="2014" name="Int. J. Syst. Evol. Microbiol.">
        <title>Complete genome sequence of Corynebacterium casei LMG S-19264T (=DSM 44701T), isolated from a smear-ripened cheese.</title>
        <authorList>
            <consortium name="US DOE Joint Genome Institute (JGI-PGF)"/>
            <person name="Walter F."/>
            <person name="Albersmeier A."/>
            <person name="Kalinowski J."/>
            <person name="Ruckert C."/>
        </authorList>
    </citation>
    <scope>NUCLEOTIDE SEQUENCE</scope>
    <source>
        <strain evidence="9">KCTC 23430</strain>
    </source>
</reference>
<keyword evidence="2 7" id="KW-0812">Transmembrane</keyword>
<evidence type="ECO:0000313" key="9">
    <source>
        <dbReference type="EMBL" id="GHD36161.1"/>
    </source>
</evidence>
<proteinExistence type="predicted"/>
<evidence type="ECO:0000313" key="10">
    <source>
        <dbReference type="Proteomes" id="UP000644693"/>
    </source>
</evidence>
<comment type="caution">
    <text evidence="9">The sequence shown here is derived from an EMBL/GenBank/DDBJ whole genome shotgun (WGS) entry which is preliminary data.</text>
</comment>
<dbReference type="Proteomes" id="UP000644693">
    <property type="component" value="Unassembled WGS sequence"/>
</dbReference>
<protein>
    <recommendedName>
        <fullName evidence="8">Fatty acid hydroxylase domain-containing protein</fullName>
    </recommendedName>
</protein>
<evidence type="ECO:0000256" key="7">
    <source>
        <dbReference type="SAM" id="Phobius"/>
    </source>
</evidence>
<evidence type="ECO:0000259" key="8">
    <source>
        <dbReference type="Pfam" id="PF04116"/>
    </source>
</evidence>
<dbReference type="PANTHER" id="PTHR21624">
    <property type="entry name" value="STEROL DESATURASE-RELATED PROTEIN"/>
    <property type="match status" value="1"/>
</dbReference>
<dbReference type="GO" id="GO:0050479">
    <property type="term" value="F:glyceryl-ether monooxygenase activity"/>
    <property type="evidence" value="ECO:0007669"/>
    <property type="project" value="TreeGrafter"/>
</dbReference>
<dbReference type="GO" id="GO:0008610">
    <property type="term" value="P:lipid biosynthetic process"/>
    <property type="evidence" value="ECO:0007669"/>
    <property type="project" value="InterPro"/>
</dbReference>
<evidence type="ECO:0000256" key="4">
    <source>
        <dbReference type="ARBA" id="ARBA00023002"/>
    </source>
</evidence>
<feature type="transmembrane region" description="Helical" evidence="7">
    <location>
        <begin position="12"/>
        <end position="34"/>
    </location>
</feature>
<keyword evidence="5" id="KW-0443">Lipid metabolism</keyword>
<keyword evidence="3 7" id="KW-1133">Transmembrane helix</keyword>
<dbReference type="InterPro" id="IPR051689">
    <property type="entry name" value="Sterol_desaturase/TMEM195"/>
</dbReference>
<feature type="domain" description="Fatty acid hydroxylase" evidence="8">
    <location>
        <begin position="91"/>
        <end position="225"/>
    </location>
</feature>
<evidence type="ECO:0000256" key="1">
    <source>
        <dbReference type="ARBA" id="ARBA00004127"/>
    </source>
</evidence>
<evidence type="ECO:0000256" key="3">
    <source>
        <dbReference type="ARBA" id="ARBA00022989"/>
    </source>
</evidence>